<evidence type="ECO:0000313" key="3">
    <source>
        <dbReference type="Proteomes" id="UP000270190"/>
    </source>
</evidence>
<evidence type="ECO:0000256" key="1">
    <source>
        <dbReference type="SAM" id="Phobius"/>
    </source>
</evidence>
<keyword evidence="1" id="KW-0812">Transmembrane</keyword>
<feature type="transmembrane region" description="Helical" evidence="1">
    <location>
        <begin position="6"/>
        <end position="28"/>
    </location>
</feature>
<protein>
    <recommendedName>
        <fullName evidence="4">Bacteriocin transport accessory protein</fullName>
    </recommendedName>
</protein>
<proteinExistence type="predicted"/>
<organism evidence="2 3">
    <name type="scientific">Brochothrix thermosphacta</name>
    <name type="common">Microbacterium thermosphactum</name>
    <dbReference type="NCBI Taxonomy" id="2756"/>
    <lineage>
        <taxon>Bacteria</taxon>
        <taxon>Bacillati</taxon>
        <taxon>Bacillota</taxon>
        <taxon>Bacilli</taxon>
        <taxon>Bacillales</taxon>
        <taxon>Listeriaceae</taxon>
        <taxon>Brochothrix</taxon>
    </lineage>
</organism>
<accession>A0A2X0S3K6</accession>
<dbReference type="SUPFAM" id="SSF52833">
    <property type="entry name" value="Thioredoxin-like"/>
    <property type="match status" value="1"/>
</dbReference>
<reference evidence="3" key="1">
    <citation type="submission" date="2018-04" db="EMBL/GenBank/DDBJ databases">
        <authorList>
            <person name="Illikoud N."/>
        </authorList>
    </citation>
    <scope>NUCLEOTIDE SEQUENCE [LARGE SCALE GENOMIC DNA]</scope>
</reference>
<dbReference type="AlphaFoldDB" id="A0A2X0S3K6"/>
<name>A0A2X0S3K6_BROTH</name>
<gene>
    <name evidence="2" type="ORF">BTBSAS_310005</name>
</gene>
<dbReference type="InterPro" id="IPR046698">
    <property type="entry name" value="PedC-like"/>
</dbReference>
<dbReference type="Gene3D" id="3.40.30.10">
    <property type="entry name" value="Glutaredoxin"/>
    <property type="match status" value="1"/>
</dbReference>
<evidence type="ECO:0000313" key="2">
    <source>
        <dbReference type="EMBL" id="SPP28957.1"/>
    </source>
</evidence>
<evidence type="ECO:0008006" key="4">
    <source>
        <dbReference type="Google" id="ProtNLM"/>
    </source>
</evidence>
<dbReference type="InterPro" id="IPR036249">
    <property type="entry name" value="Thioredoxin-like_sf"/>
</dbReference>
<sequence length="180" mass="21293">MKKAGVWILVNVLVFIGVFTFIQNNFVIKYNTDEMIKILEEQDLSTLMKAAEKNKDKYQVELYNDEIAVLEEDSYIKEVDSKEILNLQKEKKDFYLYIGRDNCEYCQKFLPDFSKELKKEKKQVLYLDSNVQKNEHKKEFEEVTNEFKVKGVPSLIKISNGTSEEYGEKEEDLTKFLNKK</sequence>
<dbReference type="CDD" id="cd02947">
    <property type="entry name" value="TRX_family"/>
    <property type="match status" value="1"/>
</dbReference>
<keyword evidence="1" id="KW-0472">Membrane</keyword>
<dbReference type="EMBL" id="OUNC01000025">
    <property type="protein sequence ID" value="SPP28957.1"/>
    <property type="molecule type" value="Genomic_DNA"/>
</dbReference>
<dbReference type="RefSeq" id="WP_069120658.1">
    <property type="nucleotide sequence ID" value="NZ_CBCPHX010000017.1"/>
</dbReference>
<dbReference type="Proteomes" id="UP000270190">
    <property type="component" value="Unassembled WGS sequence"/>
</dbReference>
<keyword evidence="1" id="KW-1133">Transmembrane helix</keyword>
<dbReference type="Pfam" id="PF20207">
    <property type="entry name" value="DUF6568"/>
    <property type="match status" value="1"/>
</dbReference>